<accession>A0ABW4HQ00</accession>
<evidence type="ECO:0000259" key="4">
    <source>
        <dbReference type="PROSITE" id="PS50932"/>
    </source>
</evidence>
<dbReference type="InterPro" id="IPR010982">
    <property type="entry name" value="Lambda_DNA-bd_dom_sf"/>
</dbReference>
<keyword evidence="6" id="KW-1185">Reference proteome</keyword>
<dbReference type="Gene3D" id="3.40.50.2300">
    <property type="match status" value="2"/>
</dbReference>
<name>A0ABW4HQ00_9BACI</name>
<feature type="domain" description="HTH lacI-type" evidence="4">
    <location>
        <begin position="4"/>
        <end position="59"/>
    </location>
</feature>
<dbReference type="RefSeq" id="WP_379596234.1">
    <property type="nucleotide sequence ID" value="NZ_JBHUDE010000017.1"/>
</dbReference>
<keyword evidence="2 5" id="KW-0238">DNA-binding</keyword>
<evidence type="ECO:0000256" key="1">
    <source>
        <dbReference type="ARBA" id="ARBA00023015"/>
    </source>
</evidence>
<dbReference type="PROSITE" id="PS00356">
    <property type="entry name" value="HTH_LACI_1"/>
    <property type="match status" value="1"/>
</dbReference>
<protein>
    <submittedName>
        <fullName evidence="5">LacI family DNA-binding transcriptional regulator</fullName>
    </submittedName>
</protein>
<dbReference type="PANTHER" id="PTHR30146:SF109">
    <property type="entry name" value="HTH-TYPE TRANSCRIPTIONAL REGULATOR GALS"/>
    <property type="match status" value="1"/>
</dbReference>
<reference evidence="6" key="1">
    <citation type="journal article" date="2019" name="Int. J. Syst. Evol. Microbiol.">
        <title>The Global Catalogue of Microorganisms (GCM) 10K type strain sequencing project: providing services to taxonomists for standard genome sequencing and annotation.</title>
        <authorList>
            <consortium name="The Broad Institute Genomics Platform"/>
            <consortium name="The Broad Institute Genome Sequencing Center for Infectious Disease"/>
            <person name="Wu L."/>
            <person name="Ma J."/>
        </authorList>
    </citation>
    <scope>NUCLEOTIDE SEQUENCE [LARGE SCALE GENOMIC DNA]</scope>
    <source>
        <strain evidence="6">CGMCC 1.12376</strain>
    </source>
</reference>
<dbReference type="Gene3D" id="1.10.260.40">
    <property type="entry name" value="lambda repressor-like DNA-binding domains"/>
    <property type="match status" value="1"/>
</dbReference>
<dbReference type="PROSITE" id="PS50932">
    <property type="entry name" value="HTH_LACI_2"/>
    <property type="match status" value="1"/>
</dbReference>
<dbReference type="PANTHER" id="PTHR30146">
    <property type="entry name" value="LACI-RELATED TRANSCRIPTIONAL REPRESSOR"/>
    <property type="match status" value="1"/>
</dbReference>
<dbReference type="InterPro" id="IPR046335">
    <property type="entry name" value="LacI/GalR-like_sensor"/>
</dbReference>
<dbReference type="Proteomes" id="UP001597221">
    <property type="component" value="Unassembled WGS sequence"/>
</dbReference>
<evidence type="ECO:0000313" key="5">
    <source>
        <dbReference type="EMBL" id="MFD1606904.1"/>
    </source>
</evidence>
<dbReference type="SMART" id="SM00354">
    <property type="entry name" value="HTH_LACI"/>
    <property type="match status" value="1"/>
</dbReference>
<dbReference type="Pfam" id="PF00356">
    <property type="entry name" value="LacI"/>
    <property type="match status" value="1"/>
</dbReference>
<dbReference type="SUPFAM" id="SSF47413">
    <property type="entry name" value="lambda repressor-like DNA-binding domains"/>
    <property type="match status" value="1"/>
</dbReference>
<proteinExistence type="predicted"/>
<dbReference type="SUPFAM" id="SSF53822">
    <property type="entry name" value="Periplasmic binding protein-like I"/>
    <property type="match status" value="1"/>
</dbReference>
<evidence type="ECO:0000256" key="3">
    <source>
        <dbReference type="ARBA" id="ARBA00023163"/>
    </source>
</evidence>
<dbReference type="GO" id="GO:0003677">
    <property type="term" value="F:DNA binding"/>
    <property type="evidence" value="ECO:0007669"/>
    <property type="project" value="UniProtKB-KW"/>
</dbReference>
<dbReference type="CDD" id="cd01392">
    <property type="entry name" value="HTH_LacI"/>
    <property type="match status" value="1"/>
</dbReference>
<keyword evidence="3" id="KW-0804">Transcription</keyword>
<evidence type="ECO:0000256" key="2">
    <source>
        <dbReference type="ARBA" id="ARBA00023125"/>
    </source>
</evidence>
<dbReference type="InterPro" id="IPR000843">
    <property type="entry name" value="HTH_LacI"/>
</dbReference>
<gene>
    <name evidence="5" type="ORF">ACFSBH_04485</name>
</gene>
<dbReference type="Pfam" id="PF13377">
    <property type="entry name" value="Peripla_BP_3"/>
    <property type="match status" value="1"/>
</dbReference>
<dbReference type="InterPro" id="IPR028082">
    <property type="entry name" value="Peripla_BP_I"/>
</dbReference>
<dbReference type="EMBL" id="JBHUDE010000017">
    <property type="protein sequence ID" value="MFD1606904.1"/>
    <property type="molecule type" value="Genomic_DNA"/>
</dbReference>
<sequence>MKRTTIEDVAKHANVSKSTVSQYLNNRFDYMSSKTRKRIEQSIIELNYQPNILARGLKQKTSSTIGVIVANILHVFSTQVIRAIEDYCNKRDFHVIVCNAEDDPVKEKRYIEMLRAKQVDGIIVFPTGGNVELYKEIKKSNYPVVFMDRLLPEVPVHSILLDNELAAELAVDEFVKNGHRQIGLVSPPLETKVTPRLERLEGFKKALEKHHMEYNPDYIIDGKISSIKDKLKDFLALPNPPTAVLAINDRTLLEILKYAKENDINIPETMALIGIDDVSYASIYNPTLTTIEQPTFEMGKKAVQVLFELMEGKNRKIEPEVHRFEPKIIVRESSEERLMQNE</sequence>
<keyword evidence="1" id="KW-0805">Transcription regulation</keyword>
<organism evidence="5 6">
    <name type="scientific">Oceanobacillus luteolus</name>
    <dbReference type="NCBI Taxonomy" id="1274358"/>
    <lineage>
        <taxon>Bacteria</taxon>
        <taxon>Bacillati</taxon>
        <taxon>Bacillota</taxon>
        <taxon>Bacilli</taxon>
        <taxon>Bacillales</taxon>
        <taxon>Bacillaceae</taxon>
        <taxon>Oceanobacillus</taxon>
    </lineage>
</organism>
<comment type="caution">
    <text evidence="5">The sequence shown here is derived from an EMBL/GenBank/DDBJ whole genome shotgun (WGS) entry which is preliminary data.</text>
</comment>
<dbReference type="CDD" id="cd19977">
    <property type="entry name" value="PBP1_EndR-like"/>
    <property type="match status" value="1"/>
</dbReference>
<evidence type="ECO:0000313" key="6">
    <source>
        <dbReference type="Proteomes" id="UP001597221"/>
    </source>
</evidence>